<accession>A0AAD5RWZ1</accession>
<keyword evidence="2" id="KW-1185">Reference proteome</keyword>
<dbReference type="Proteomes" id="UP001201980">
    <property type="component" value="Unassembled WGS sequence"/>
</dbReference>
<evidence type="ECO:0000313" key="1">
    <source>
        <dbReference type="EMBL" id="KAJ2904753.1"/>
    </source>
</evidence>
<protein>
    <recommendedName>
        <fullName evidence="3">Sulfotransferase</fullName>
    </recommendedName>
</protein>
<organism evidence="1 2">
    <name type="scientific">Zalerion maritima</name>
    <dbReference type="NCBI Taxonomy" id="339359"/>
    <lineage>
        <taxon>Eukaryota</taxon>
        <taxon>Fungi</taxon>
        <taxon>Dikarya</taxon>
        <taxon>Ascomycota</taxon>
        <taxon>Pezizomycotina</taxon>
        <taxon>Sordariomycetes</taxon>
        <taxon>Lulworthiomycetidae</taxon>
        <taxon>Lulworthiales</taxon>
        <taxon>Lulworthiaceae</taxon>
        <taxon>Zalerion</taxon>
    </lineage>
</organism>
<dbReference type="EMBL" id="JAKWBI020000045">
    <property type="protein sequence ID" value="KAJ2904753.1"/>
    <property type="molecule type" value="Genomic_DNA"/>
</dbReference>
<evidence type="ECO:0008006" key="3">
    <source>
        <dbReference type="Google" id="ProtNLM"/>
    </source>
</evidence>
<sequence>MTTPREIDRWPEPESKRGIKLMVVSASRTGTMGIYQALKILGYRPYHMAEVVYDRSGSHMKVVEEAILAHHNDRFSGIKPYGRKEFDKWLADYDALLELQAYLGPDMINAYLSDPDVKFILTERDPDKWVRSFNQWVAVDALGKLSAPLVAAAARFDTWLTMFKRLNIVMYNTYSNSIPYKAPGNEEALRKNYVEYIAMVKRIIPPERLCVIRLEDGLGWEQICPYLEKDIPKDTPYPRGTDHIAQLGALIGPIINGAIMKMAAVVVPAVGVAGWLLVKKGPVVVDMVRGLWG</sequence>
<evidence type="ECO:0000313" key="2">
    <source>
        <dbReference type="Proteomes" id="UP001201980"/>
    </source>
</evidence>
<comment type="caution">
    <text evidence="1">The sequence shown here is derived from an EMBL/GenBank/DDBJ whole genome shotgun (WGS) entry which is preliminary data.</text>
</comment>
<name>A0AAD5RWZ1_9PEZI</name>
<proteinExistence type="predicted"/>
<dbReference type="PANTHER" id="PTHR36978">
    <property type="entry name" value="P-LOOP CONTAINING NUCLEOTIDE TRIPHOSPHATE HYDROLASE"/>
    <property type="match status" value="1"/>
</dbReference>
<dbReference type="SUPFAM" id="SSF52540">
    <property type="entry name" value="P-loop containing nucleoside triphosphate hydrolases"/>
    <property type="match status" value="1"/>
</dbReference>
<dbReference type="AlphaFoldDB" id="A0AAD5RWZ1"/>
<dbReference type="InterPro" id="IPR027417">
    <property type="entry name" value="P-loop_NTPase"/>
</dbReference>
<dbReference type="InterPro" id="IPR040632">
    <property type="entry name" value="Sulfotransfer_4"/>
</dbReference>
<dbReference type="Gene3D" id="3.40.50.300">
    <property type="entry name" value="P-loop containing nucleotide triphosphate hydrolases"/>
    <property type="match status" value="1"/>
</dbReference>
<dbReference type="PANTHER" id="PTHR36978:SF4">
    <property type="entry name" value="P-LOOP CONTAINING NUCLEOSIDE TRIPHOSPHATE HYDROLASE PROTEIN"/>
    <property type="match status" value="1"/>
</dbReference>
<gene>
    <name evidence="1" type="ORF">MKZ38_007261</name>
</gene>
<dbReference type="Pfam" id="PF17784">
    <property type="entry name" value="Sulfotransfer_4"/>
    <property type="match status" value="1"/>
</dbReference>
<reference evidence="1" key="1">
    <citation type="submission" date="2022-07" db="EMBL/GenBank/DDBJ databases">
        <title>Draft genome sequence of Zalerion maritima ATCC 34329, a (micro)plastics degrading marine fungus.</title>
        <authorList>
            <person name="Paco A."/>
            <person name="Goncalves M.F.M."/>
            <person name="Rocha-Santos T.A.P."/>
            <person name="Alves A."/>
        </authorList>
    </citation>
    <scope>NUCLEOTIDE SEQUENCE</scope>
    <source>
        <strain evidence="1">ATCC 34329</strain>
    </source>
</reference>